<dbReference type="InterPro" id="IPR023213">
    <property type="entry name" value="CAT-like_dom_sf"/>
</dbReference>
<dbReference type="InterPro" id="IPR036625">
    <property type="entry name" value="E3-bd_dom_sf"/>
</dbReference>
<dbReference type="SUPFAM" id="SSF51230">
    <property type="entry name" value="Single hybrid motif"/>
    <property type="match status" value="1"/>
</dbReference>
<feature type="domain" description="Lipoyl-binding" evidence="6">
    <location>
        <begin position="47"/>
        <end position="122"/>
    </location>
</feature>
<dbReference type="Pfam" id="PF02817">
    <property type="entry name" value="E3_binding"/>
    <property type="match status" value="1"/>
</dbReference>
<feature type="region of interest" description="Disordered" evidence="5">
    <location>
        <begin position="138"/>
        <end position="169"/>
    </location>
</feature>
<accession>A0A9W7E7J6</accession>
<dbReference type="Proteomes" id="UP001165085">
    <property type="component" value="Unassembled WGS sequence"/>
</dbReference>
<evidence type="ECO:0000313" key="8">
    <source>
        <dbReference type="Proteomes" id="UP001165085"/>
    </source>
</evidence>
<keyword evidence="2 4" id="KW-0450">Lipoyl</keyword>
<comment type="caution">
    <text evidence="7">The sequence shown here is derived from an EMBL/GenBank/DDBJ whole genome shotgun (WGS) entry which is preliminary data.</text>
</comment>
<dbReference type="Gene3D" id="2.40.50.100">
    <property type="match status" value="1"/>
</dbReference>
<dbReference type="Pfam" id="PF00198">
    <property type="entry name" value="2-oxoacid_dh"/>
    <property type="match status" value="1"/>
</dbReference>
<dbReference type="OrthoDB" id="537444at2759"/>
<dbReference type="Gene3D" id="4.10.320.10">
    <property type="entry name" value="E3-binding domain"/>
    <property type="match status" value="1"/>
</dbReference>
<evidence type="ECO:0000256" key="5">
    <source>
        <dbReference type="SAM" id="MobiDB-lite"/>
    </source>
</evidence>
<organism evidence="7 8">
    <name type="scientific">Triparma strigata</name>
    <dbReference type="NCBI Taxonomy" id="1606541"/>
    <lineage>
        <taxon>Eukaryota</taxon>
        <taxon>Sar</taxon>
        <taxon>Stramenopiles</taxon>
        <taxon>Ochrophyta</taxon>
        <taxon>Bolidophyceae</taxon>
        <taxon>Parmales</taxon>
        <taxon>Triparmaceae</taxon>
        <taxon>Triparma</taxon>
    </lineage>
</organism>
<name>A0A9W7E7J6_9STRA</name>
<dbReference type="Pfam" id="PF00364">
    <property type="entry name" value="Biotin_lipoyl"/>
    <property type="match status" value="1"/>
</dbReference>
<protein>
    <recommendedName>
        <fullName evidence="4">Dihydrolipoamide acetyltransferase component of pyruvate dehydrogenase complex</fullName>
        <ecNumber evidence="4">2.3.1.-</ecNumber>
    </recommendedName>
</protein>
<dbReference type="CDD" id="cd06849">
    <property type="entry name" value="lipoyl_domain"/>
    <property type="match status" value="1"/>
</dbReference>
<dbReference type="GO" id="GO:0016746">
    <property type="term" value="F:acyltransferase activity"/>
    <property type="evidence" value="ECO:0007669"/>
    <property type="project" value="UniProtKB-KW"/>
</dbReference>
<evidence type="ECO:0000313" key="7">
    <source>
        <dbReference type="EMBL" id="GMH67985.1"/>
    </source>
</evidence>
<dbReference type="InterPro" id="IPR004167">
    <property type="entry name" value="PSBD"/>
</dbReference>
<keyword evidence="3" id="KW-0809">Transit peptide</keyword>
<evidence type="ECO:0000256" key="1">
    <source>
        <dbReference type="ARBA" id="ARBA00007317"/>
    </source>
</evidence>
<dbReference type="PROSITE" id="PS00189">
    <property type="entry name" value="LIPOYL"/>
    <property type="match status" value="1"/>
</dbReference>
<keyword evidence="8" id="KW-1185">Reference proteome</keyword>
<dbReference type="EMBL" id="BRXY01000121">
    <property type="protein sequence ID" value="GMH67985.1"/>
    <property type="molecule type" value="Genomic_DNA"/>
</dbReference>
<feature type="compositionally biased region" description="Low complexity" evidence="5">
    <location>
        <begin position="156"/>
        <end position="169"/>
    </location>
</feature>
<gene>
    <name evidence="7" type="ORF">TrST_g4193</name>
</gene>
<keyword evidence="4" id="KW-0808">Transferase</keyword>
<dbReference type="AlphaFoldDB" id="A0A9W7E7J6"/>
<proteinExistence type="inferred from homology"/>
<dbReference type="GO" id="GO:0045254">
    <property type="term" value="C:pyruvate dehydrogenase complex"/>
    <property type="evidence" value="ECO:0007669"/>
    <property type="project" value="InterPro"/>
</dbReference>
<sequence length="486" mass="50202">MLRHAISHTANRALISGRSGLGALSAAPSSASILSQRMCFSSDLPDHTVQGMPALSPTMEVGNISWRMKEGDEFVAGDVLAEIETDKASIDFVTEDDGFVGKLLVPDGAQEVPVGAPILVVVDSADDVTAFKDFVAEGADSSSSGADDEVQSESPTASSTTTTTNTASNVLPEFMLTPAARHMSQSSGVDATVLFPGSGLKGRVTKGDVIMALKEGKVLPPWSEKGASTVGGATSTAPCVRQPAAAAAPSVSTPAGAVPIPPISNTGPYEDVPNSSMRKIIAKRLTQSKAEVPHFYTTVTVTLDEALALRKELASNFGVKVSVNDLVIKASAMALRDHPGVNLSPTVDISVAVATPSGLITPIVPQVDGLGLSEIGNKVRDLAGRAKINKLKPEEFQGGSFTISNLGMFGITEFSAVINPPQAAILAVGGGSPRLVPPKDGKGPPITVTEMTARLSADRSKVDEATAAAFLQSFQDYLSSPGKMLA</sequence>
<dbReference type="Gene3D" id="3.30.559.10">
    <property type="entry name" value="Chloramphenicol acetyltransferase-like domain"/>
    <property type="match status" value="1"/>
</dbReference>
<dbReference type="PANTHER" id="PTHR23151">
    <property type="entry name" value="DIHYDROLIPOAMIDE ACETYL/SUCCINYL-TRANSFERASE-RELATED"/>
    <property type="match status" value="1"/>
</dbReference>
<reference evidence="8" key="1">
    <citation type="journal article" date="2023" name="Commun. Biol.">
        <title>Genome analysis of Parmales, the sister group of diatoms, reveals the evolutionary specialization of diatoms from phago-mixotrophs to photoautotrophs.</title>
        <authorList>
            <person name="Ban H."/>
            <person name="Sato S."/>
            <person name="Yoshikawa S."/>
            <person name="Yamada K."/>
            <person name="Nakamura Y."/>
            <person name="Ichinomiya M."/>
            <person name="Sato N."/>
            <person name="Blanc-Mathieu R."/>
            <person name="Endo H."/>
            <person name="Kuwata A."/>
            <person name="Ogata H."/>
        </authorList>
    </citation>
    <scope>NUCLEOTIDE SEQUENCE [LARGE SCALE GENOMIC DNA]</scope>
    <source>
        <strain evidence="8">NIES 3701</strain>
    </source>
</reference>
<dbReference type="GO" id="GO:0006086">
    <property type="term" value="P:pyruvate decarboxylation to acetyl-CoA"/>
    <property type="evidence" value="ECO:0007669"/>
    <property type="project" value="InterPro"/>
</dbReference>
<comment type="similarity">
    <text evidence="1 4">Belongs to the 2-oxoacid dehydrogenase family.</text>
</comment>
<evidence type="ECO:0000256" key="3">
    <source>
        <dbReference type="ARBA" id="ARBA00022946"/>
    </source>
</evidence>
<dbReference type="PROSITE" id="PS50968">
    <property type="entry name" value="BIOTINYL_LIPOYL"/>
    <property type="match status" value="1"/>
</dbReference>
<dbReference type="SUPFAM" id="SSF52777">
    <property type="entry name" value="CoA-dependent acyltransferases"/>
    <property type="match status" value="1"/>
</dbReference>
<dbReference type="FunFam" id="2.40.50.100:FF:000010">
    <property type="entry name" value="Acetyltransferase component of pyruvate dehydrogenase complex"/>
    <property type="match status" value="1"/>
</dbReference>
<evidence type="ECO:0000256" key="2">
    <source>
        <dbReference type="ARBA" id="ARBA00022823"/>
    </source>
</evidence>
<dbReference type="EC" id="2.3.1.-" evidence="4"/>
<dbReference type="InterPro" id="IPR001078">
    <property type="entry name" value="2-oxoacid_DH_actylTfrase"/>
</dbReference>
<evidence type="ECO:0000256" key="4">
    <source>
        <dbReference type="RuleBase" id="RU003423"/>
    </source>
</evidence>
<dbReference type="InterPro" id="IPR000089">
    <property type="entry name" value="Biotin_lipoyl"/>
</dbReference>
<keyword evidence="4" id="KW-0012">Acyltransferase</keyword>
<dbReference type="GO" id="GO:0005739">
    <property type="term" value="C:mitochondrion"/>
    <property type="evidence" value="ECO:0007669"/>
    <property type="project" value="TreeGrafter"/>
</dbReference>
<dbReference type="SUPFAM" id="SSF47005">
    <property type="entry name" value="Peripheral subunit-binding domain of 2-oxo acid dehydrogenase complex"/>
    <property type="match status" value="1"/>
</dbReference>
<dbReference type="PANTHER" id="PTHR23151:SF90">
    <property type="entry name" value="DIHYDROLIPOYLLYSINE-RESIDUE ACETYLTRANSFERASE COMPONENT OF PYRUVATE DEHYDROGENASE COMPLEX, MITOCHONDRIAL-RELATED"/>
    <property type="match status" value="1"/>
</dbReference>
<dbReference type="InterPro" id="IPR045257">
    <property type="entry name" value="E2/Pdx1"/>
</dbReference>
<comment type="cofactor">
    <cofactor evidence="4">
        <name>(R)-lipoate</name>
        <dbReference type="ChEBI" id="CHEBI:83088"/>
    </cofactor>
</comment>
<dbReference type="InterPro" id="IPR011053">
    <property type="entry name" value="Single_hybrid_motif"/>
</dbReference>
<evidence type="ECO:0000259" key="6">
    <source>
        <dbReference type="PROSITE" id="PS50968"/>
    </source>
</evidence>
<dbReference type="InterPro" id="IPR003016">
    <property type="entry name" value="2-oxoA_DH_lipoyl-BS"/>
</dbReference>